<dbReference type="InterPro" id="IPR006357">
    <property type="entry name" value="HAD-SF_hydro_IIA"/>
</dbReference>
<dbReference type="NCBIfam" id="TIGR01460">
    <property type="entry name" value="HAD-SF-IIA"/>
    <property type="match status" value="1"/>
</dbReference>
<evidence type="ECO:0000256" key="1">
    <source>
        <dbReference type="SAM" id="MobiDB-lite"/>
    </source>
</evidence>
<accession>A0A1H1H0M5</accession>
<dbReference type="STRING" id="37928.SAMN04489742_4471"/>
<dbReference type="Pfam" id="PF13242">
    <property type="entry name" value="Hydrolase_like"/>
    <property type="match status" value="1"/>
</dbReference>
<dbReference type="KEGG" id="acry:AC20117_17035"/>
<dbReference type="OrthoDB" id="3400930at2"/>
<organism evidence="2 3">
    <name type="scientific">Crystallibacter crystallopoietes</name>
    <dbReference type="NCBI Taxonomy" id="37928"/>
    <lineage>
        <taxon>Bacteria</taxon>
        <taxon>Bacillati</taxon>
        <taxon>Actinomycetota</taxon>
        <taxon>Actinomycetes</taxon>
        <taxon>Micrococcales</taxon>
        <taxon>Micrococcaceae</taxon>
        <taxon>Crystallibacter</taxon>
    </lineage>
</organism>
<dbReference type="GO" id="GO:0016791">
    <property type="term" value="F:phosphatase activity"/>
    <property type="evidence" value="ECO:0007669"/>
    <property type="project" value="TreeGrafter"/>
</dbReference>
<evidence type="ECO:0000313" key="3">
    <source>
        <dbReference type="Proteomes" id="UP000181917"/>
    </source>
</evidence>
<feature type="region of interest" description="Disordered" evidence="1">
    <location>
        <begin position="1"/>
        <end position="20"/>
    </location>
</feature>
<dbReference type="SUPFAM" id="SSF56784">
    <property type="entry name" value="HAD-like"/>
    <property type="match status" value="1"/>
</dbReference>
<dbReference type="InterPro" id="IPR036412">
    <property type="entry name" value="HAD-like_sf"/>
</dbReference>
<dbReference type="InterPro" id="IPR023214">
    <property type="entry name" value="HAD_sf"/>
</dbReference>
<reference evidence="2 3" key="1">
    <citation type="submission" date="2016-10" db="EMBL/GenBank/DDBJ databases">
        <authorList>
            <person name="de Groot N.N."/>
        </authorList>
    </citation>
    <scope>NUCLEOTIDE SEQUENCE [LARGE SCALE GENOMIC DNA]</scope>
    <source>
        <strain evidence="2 3">DSM 20117</strain>
    </source>
</reference>
<evidence type="ECO:0000313" key="2">
    <source>
        <dbReference type="EMBL" id="SDR18903.1"/>
    </source>
</evidence>
<gene>
    <name evidence="2" type="ORF">SAMN04489742_4471</name>
</gene>
<dbReference type="GO" id="GO:0005737">
    <property type="term" value="C:cytoplasm"/>
    <property type="evidence" value="ECO:0007669"/>
    <property type="project" value="TreeGrafter"/>
</dbReference>
<proteinExistence type="predicted"/>
<dbReference type="AlphaFoldDB" id="A0A1H1H0M5"/>
<name>A0A1H1H0M5_9MICC</name>
<sequence>MKSRSPLQGSRTSSTPGTKTDSMLIDGYDALLCDLDGVVYAGAGAIAGATEALDRLPAAGVRLGYITNNASRSSEQVAAHLRELGAPARADQVFGSARAGAALLAKHVAPGAKVLVTGSRTLVHEIEALGFVPVDSADQQPDAVIQGFDPAVSWLDLAEASYAIAAGAFWVATNTDLTIPRAEGIAPGNGSLVAAVQTATGATPLVAGKPEAALFTTAAESLQAKTPLVVGDRLDTDILGGNNAGMHTAAVLTGVDTVETILAARTAERPRYLLANLGDLYQPYPQVTSADGIFTCGRSSATVENGVVRYSGDRNELDTWRAACAAWWKAHPETAAAYMPELAEHASID</sequence>
<dbReference type="Pfam" id="PF13344">
    <property type="entry name" value="Hydrolase_6"/>
    <property type="match status" value="1"/>
</dbReference>
<dbReference type="PANTHER" id="PTHR19288:SF95">
    <property type="entry name" value="D-GLYCEROL 3-PHOSPHATE PHOSPHATASE"/>
    <property type="match status" value="1"/>
</dbReference>
<protein>
    <submittedName>
        <fullName evidence="2">Haloacid Dehalogenase Superfamily Class (Subfamily) IIA</fullName>
    </submittedName>
</protein>
<keyword evidence="3" id="KW-1185">Reference proteome</keyword>
<dbReference type="Gene3D" id="3.40.50.1000">
    <property type="entry name" value="HAD superfamily/HAD-like"/>
    <property type="match status" value="2"/>
</dbReference>
<dbReference type="PANTHER" id="PTHR19288">
    <property type="entry name" value="4-NITROPHENYLPHOSPHATASE-RELATED"/>
    <property type="match status" value="1"/>
</dbReference>
<dbReference type="Proteomes" id="UP000181917">
    <property type="component" value="Unassembled WGS sequence"/>
</dbReference>
<dbReference type="EMBL" id="FNKH01000002">
    <property type="protein sequence ID" value="SDR18903.1"/>
    <property type="molecule type" value="Genomic_DNA"/>
</dbReference>